<protein>
    <submittedName>
        <fullName evidence="4">Porin family protein</fullName>
    </submittedName>
</protein>
<dbReference type="InterPro" id="IPR011250">
    <property type="entry name" value="OMP/PagP_B-barrel"/>
</dbReference>
<evidence type="ECO:0000313" key="4">
    <source>
        <dbReference type="EMBL" id="TKC10736.1"/>
    </source>
</evidence>
<dbReference type="SUPFAM" id="SSF56925">
    <property type="entry name" value="OMPA-like"/>
    <property type="match status" value="1"/>
</dbReference>
<keyword evidence="5" id="KW-1185">Reference proteome</keyword>
<keyword evidence="1 2" id="KW-0732">Signal</keyword>
<organism evidence="4 5">
    <name type="scientific">Pedobacter polaris</name>
    <dbReference type="NCBI Taxonomy" id="2571273"/>
    <lineage>
        <taxon>Bacteria</taxon>
        <taxon>Pseudomonadati</taxon>
        <taxon>Bacteroidota</taxon>
        <taxon>Sphingobacteriia</taxon>
        <taxon>Sphingobacteriales</taxon>
        <taxon>Sphingobacteriaceae</taxon>
        <taxon>Pedobacter</taxon>
    </lineage>
</organism>
<dbReference type="OrthoDB" id="945117at2"/>
<feature type="domain" description="Outer membrane protein beta-barrel" evidence="3">
    <location>
        <begin position="9"/>
        <end position="200"/>
    </location>
</feature>
<dbReference type="Gene3D" id="2.40.160.20">
    <property type="match status" value="1"/>
</dbReference>
<dbReference type="Proteomes" id="UP000309488">
    <property type="component" value="Unassembled WGS sequence"/>
</dbReference>
<dbReference type="RefSeq" id="WP_136840859.1">
    <property type="nucleotide sequence ID" value="NZ_SWBR01000002.1"/>
</dbReference>
<evidence type="ECO:0000256" key="1">
    <source>
        <dbReference type="ARBA" id="ARBA00022729"/>
    </source>
</evidence>
<evidence type="ECO:0000259" key="3">
    <source>
        <dbReference type="Pfam" id="PF13505"/>
    </source>
</evidence>
<evidence type="ECO:0000256" key="2">
    <source>
        <dbReference type="SAM" id="SignalP"/>
    </source>
</evidence>
<feature type="chain" id="PRO_5020412061" evidence="2">
    <location>
        <begin position="21"/>
        <end position="226"/>
    </location>
</feature>
<evidence type="ECO:0000313" key="5">
    <source>
        <dbReference type="Proteomes" id="UP000309488"/>
    </source>
</evidence>
<dbReference type="AlphaFoldDB" id="A0A4U1CT44"/>
<dbReference type="Pfam" id="PF13505">
    <property type="entry name" value="OMP_b-brl"/>
    <property type="match status" value="1"/>
</dbReference>
<dbReference type="InterPro" id="IPR027385">
    <property type="entry name" value="Beta-barrel_OMP"/>
</dbReference>
<feature type="signal peptide" evidence="2">
    <location>
        <begin position="1"/>
        <end position="20"/>
    </location>
</feature>
<comment type="caution">
    <text evidence="4">The sequence shown here is derived from an EMBL/GenBank/DDBJ whole genome shotgun (WGS) entry which is preliminary data.</text>
</comment>
<proteinExistence type="predicted"/>
<reference evidence="4 5" key="1">
    <citation type="submission" date="2019-04" db="EMBL/GenBank/DDBJ databases">
        <title>Pedobacter sp. RP-3-22 sp. nov., isolated from Arctic soil.</title>
        <authorList>
            <person name="Dahal R.H."/>
            <person name="Kim D.-U."/>
        </authorList>
    </citation>
    <scope>NUCLEOTIDE SEQUENCE [LARGE SCALE GENOMIC DNA]</scope>
    <source>
        <strain evidence="4 5">RP-3-22</strain>
    </source>
</reference>
<dbReference type="EMBL" id="SWBR01000002">
    <property type="protein sequence ID" value="TKC10736.1"/>
    <property type="molecule type" value="Genomic_DNA"/>
</dbReference>
<name>A0A4U1CT44_9SPHI</name>
<gene>
    <name evidence="4" type="ORF">FA048_11230</name>
</gene>
<accession>A0A4U1CT44</accession>
<sequence length="226" mass="25046">MKSKLLIMGVLCAVAFTANAQTEKGKSLINGAVGFSTNKNESNSTGFSPTNQKSTSFFVTPRLGYFVANNLVIGLGLGYTQNNNTSSSINVNSPNIIYYNQTSKQHTYSINPFLRKYVDIVDKFKFFGQFNVGVGFGKVDNKYEYNTQTTGTTENSSKFTSYNAAISPGFAFFPSKRWAIEFSFPLLNYNKTKPKDESTNVVLSTDESFTFATSSFNPSIGFNFHF</sequence>